<reference evidence="5 6" key="2">
    <citation type="submission" date="2019-02" db="EMBL/GenBank/DDBJ databases">
        <title>'Lichenibacterium ramalinii' gen. nov. sp. nov., 'Lichenibacterium minor' gen. nov. sp. nov.</title>
        <authorList>
            <person name="Pankratov T."/>
        </authorList>
    </citation>
    <scope>NUCLEOTIDE SEQUENCE [LARGE SCALE GENOMIC DNA]</scope>
    <source>
        <strain evidence="5 6">RmlP026</strain>
    </source>
</reference>
<dbReference type="Proteomes" id="UP000290759">
    <property type="component" value="Unassembled WGS sequence"/>
</dbReference>
<dbReference type="AlphaFoldDB" id="A0A4Q2U0H2"/>
<dbReference type="Gene3D" id="1.10.10.10">
    <property type="entry name" value="Winged helix-like DNA-binding domain superfamily/Winged helix DNA-binding domain"/>
    <property type="match status" value="1"/>
</dbReference>
<comment type="caution">
    <text evidence="5">The sequence shown here is derived from an EMBL/GenBank/DDBJ whole genome shotgun (WGS) entry which is preliminary data.</text>
</comment>
<dbReference type="SMART" id="SM00347">
    <property type="entry name" value="HTH_MARR"/>
    <property type="match status" value="1"/>
</dbReference>
<keyword evidence="2" id="KW-0238">DNA-binding</keyword>
<organism evidence="5 6">
    <name type="scientific">Lichenibacterium minor</name>
    <dbReference type="NCBI Taxonomy" id="2316528"/>
    <lineage>
        <taxon>Bacteria</taxon>
        <taxon>Pseudomonadati</taxon>
        <taxon>Pseudomonadota</taxon>
        <taxon>Alphaproteobacteria</taxon>
        <taxon>Hyphomicrobiales</taxon>
        <taxon>Lichenihabitantaceae</taxon>
        <taxon>Lichenibacterium</taxon>
    </lineage>
</organism>
<dbReference type="PROSITE" id="PS50995">
    <property type="entry name" value="HTH_MARR_2"/>
    <property type="match status" value="1"/>
</dbReference>
<feature type="domain" description="HTH marR-type" evidence="4">
    <location>
        <begin position="1"/>
        <end position="138"/>
    </location>
</feature>
<keyword evidence="6" id="KW-1185">Reference proteome</keyword>
<evidence type="ECO:0000256" key="3">
    <source>
        <dbReference type="ARBA" id="ARBA00023163"/>
    </source>
</evidence>
<dbReference type="PRINTS" id="PR00598">
    <property type="entry name" value="HTHMARR"/>
</dbReference>
<evidence type="ECO:0000313" key="6">
    <source>
        <dbReference type="Proteomes" id="UP000290759"/>
    </source>
</evidence>
<evidence type="ECO:0000313" key="5">
    <source>
        <dbReference type="EMBL" id="RYC29919.1"/>
    </source>
</evidence>
<dbReference type="InterPro" id="IPR036390">
    <property type="entry name" value="WH_DNA-bd_sf"/>
</dbReference>
<dbReference type="Pfam" id="PF12802">
    <property type="entry name" value="MarR_2"/>
    <property type="match status" value="1"/>
</dbReference>
<keyword evidence="3" id="KW-0804">Transcription</keyword>
<dbReference type="PANTHER" id="PTHR33164:SF64">
    <property type="entry name" value="TRANSCRIPTIONAL REGULATOR SLYA"/>
    <property type="match status" value="1"/>
</dbReference>
<dbReference type="InterPro" id="IPR039422">
    <property type="entry name" value="MarR/SlyA-like"/>
</dbReference>
<dbReference type="GO" id="GO:0003700">
    <property type="term" value="F:DNA-binding transcription factor activity"/>
    <property type="evidence" value="ECO:0007669"/>
    <property type="project" value="InterPro"/>
</dbReference>
<evidence type="ECO:0000256" key="2">
    <source>
        <dbReference type="ARBA" id="ARBA00023125"/>
    </source>
</evidence>
<gene>
    <name evidence="5" type="ORF">D3273_21345</name>
</gene>
<dbReference type="OrthoDB" id="7427954at2"/>
<dbReference type="GO" id="GO:0003677">
    <property type="term" value="F:DNA binding"/>
    <property type="evidence" value="ECO:0007669"/>
    <property type="project" value="UniProtKB-KW"/>
</dbReference>
<dbReference type="EMBL" id="QYBB01000036">
    <property type="protein sequence ID" value="RYC29919.1"/>
    <property type="molecule type" value="Genomic_DNA"/>
</dbReference>
<name>A0A4Q2U0H2_9HYPH</name>
<dbReference type="InterPro" id="IPR036388">
    <property type="entry name" value="WH-like_DNA-bd_sf"/>
</dbReference>
<dbReference type="RefSeq" id="WP_129228919.1">
    <property type="nucleotide sequence ID" value="NZ_QYBB01000036.1"/>
</dbReference>
<dbReference type="SUPFAM" id="SSF46785">
    <property type="entry name" value="Winged helix' DNA-binding domain"/>
    <property type="match status" value="1"/>
</dbReference>
<reference evidence="5 6" key="1">
    <citation type="submission" date="2018-12" db="EMBL/GenBank/DDBJ databases">
        <authorList>
            <person name="Grouzdev D.S."/>
            <person name="Krutkina M.S."/>
        </authorList>
    </citation>
    <scope>NUCLEOTIDE SEQUENCE [LARGE SCALE GENOMIC DNA]</scope>
    <source>
        <strain evidence="5 6">RmlP026</strain>
    </source>
</reference>
<dbReference type="GO" id="GO:0006950">
    <property type="term" value="P:response to stress"/>
    <property type="evidence" value="ECO:0007669"/>
    <property type="project" value="TreeGrafter"/>
</dbReference>
<sequence length="151" mass="16295">MRIEDLQDYCLGLLTAARDWRRLADGVARPHGLSEATALPLIHIARRPGRRQHELAEALGIEAASLVRALDQLCAAGLVTRAPDGDDRRVKRLALTPAGRDLSERLSADLDALRRSVFAGLDPADLPASRRIFDRIGAFGADGPAAGEERA</sequence>
<evidence type="ECO:0000259" key="4">
    <source>
        <dbReference type="PROSITE" id="PS50995"/>
    </source>
</evidence>
<dbReference type="InterPro" id="IPR000835">
    <property type="entry name" value="HTH_MarR-typ"/>
</dbReference>
<protein>
    <submittedName>
        <fullName evidence="5">MarR family transcriptional regulator</fullName>
    </submittedName>
</protein>
<accession>A0A4Q2U0H2</accession>
<dbReference type="PANTHER" id="PTHR33164">
    <property type="entry name" value="TRANSCRIPTIONAL REGULATOR, MARR FAMILY"/>
    <property type="match status" value="1"/>
</dbReference>
<keyword evidence="1" id="KW-0805">Transcription regulation</keyword>
<evidence type="ECO:0000256" key="1">
    <source>
        <dbReference type="ARBA" id="ARBA00023015"/>
    </source>
</evidence>
<proteinExistence type="predicted"/>